<dbReference type="Proteomes" id="UP000036106">
    <property type="component" value="Chromosome"/>
</dbReference>
<dbReference type="KEGG" id="lgn:ABM34_10310"/>
<organism evidence="1 2">
    <name type="scientific">Companilactobacillus ginsenosidimutans</name>
    <dbReference type="NCBI Taxonomy" id="1007676"/>
    <lineage>
        <taxon>Bacteria</taxon>
        <taxon>Bacillati</taxon>
        <taxon>Bacillota</taxon>
        <taxon>Bacilli</taxon>
        <taxon>Lactobacillales</taxon>
        <taxon>Lactobacillaceae</taxon>
        <taxon>Companilactobacillus</taxon>
    </lineage>
</organism>
<dbReference type="PATRIC" id="fig|1007676.4.peg.2086"/>
<dbReference type="AlphaFoldDB" id="A0A0H4QIW6"/>
<protein>
    <submittedName>
        <fullName evidence="1">Uncharacterized protein</fullName>
    </submittedName>
</protein>
<reference evidence="2" key="1">
    <citation type="submission" date="2015-07" db="EMBL/GenBank/DDBJ databases">
        <title>Lactobacillus ginsenosidimutans/EMML 3141/ whole genome sequencing.</title>
        <authorList>
            <person name="Kim M.K."/>
            <person name="Im W.-T."/>
            <person name="Srinivasan S."/>
            <person name="Lee J.-J."/>
        </authorList>
    </citation>
    <scope>NUCLEOTIDE SEQUENCE [LARGE SCALE GENOMIC DNA]</scope>
    <source>
        <strain evidence="2">EMML 3041</strain>
    </source>
</reference>
<dbReference type="EMBL" id="CP012034">
    <property type="protein sequence ID" value="AKP67882.1"/>
    <property type="molecule type" value="Genomic_DNA"/>
</dbReference>
<proteinExistence type="predicted"/>
<evidence type="ECO:0000313" key="2">
    <source>
        <dbReference type="Proteomes" id="UP000036106"/>
    </source>
</evidence>
<gene>
    <name evidence="1" type="ORF">ABM34_10310</name>
</gene>
<keyword evidence="2" id="KW-1185">Reference proteome</keyword>
<name>A0A0H4QIW6_9LACO</name>
<sequence length="101" mass="11815">MEKNRLEQINVPAYEIIFNSKTMLNNKIIPILDKKILSRRRRKIDLASVLRFELVGELSQLTSKAEFGNISYFEMVSNRAQYVPGLKSIFLRSRNQRSLII</sequence>
<evidence type="ECO:0000313" key="1">
    <source>
        <dbReference type="EMBL" id="AKP67882.1"/>
    </source>
</evidence>
<accession>A0A0H4QIW6</accession>